<protein>
    <recommendedName>
        <fullName evidence="3">Zn-ribbon-containing, possibly RNA-binding protein and truncated derivatives</fullName>
    </recommendedName>
</protein>
<feature type="compositionally biased region" description="Basic residues" evidence="1">
    <location>
        <begin position="159"/>
        <end position="175"/>
    </location>
</feature>
<dbReference type="EMBL" id="UOEJ01000275">
    <property type="protein sequence ID" value="VAW07469.1"/>
    <property type="molecule type" value="Genomic_DNA"/>
</dbReference>
<organism evidence="2">
    <name type="scientific">hydrothermal vent metagenome</name>
    <dbReference type="NCBI Taxonomy" id="652676"/>
    <lineage>
        <taxon>unclassified sequences</taxon>
        <taxon>metagenomes</taxon>
        <taxon>ecological metagenomes</taxon>
    </lineage>
</organism>
<feature type="region of interest" description="Disordered" evidence="1">
    <location>
        <begin position="147"/>
        <end position="175"/>
    </location>
</feature>
<reference evidence="2" key="1">
    <citation type="submission" date="2018-06" db="EMBL/GenBank/DDBJ databases">
        <authorList>
            <person name="Zhirakovskaya E."/>
        </authorList>
    </citation>
    <scope>NUCLEOTIDE SEQUENCE</scope>
</reference>
<name>A0A3B0T561_9ZZZZ</name>
<dbReference type="InterPro" id="IPR010593">
    <property type="entry name" value="DUF1159"/>
</dbReference>
<proteinExistence type="predicted"/>
<gene>
    <name evidence="2" type="ORF">MNBD_ALPHA01-1020</name>
</gene>
<evidence type="ECO:0000256" key="1">
    <source>
        <dbReference type="SAM" id="MobiDB-lite"/>
    </source>
</evidence>
<dbReference type="InterPro" id="IPR007922">
    <property type="entry name" value="DciA-like"/>
</dbReference>
<dbReference type="AlphaFoldDB" id="A0A3B0T561"/>
<dbReference type="Pfam" id="PF05258">
    <property type="entry name" value="DciA"/>
    <property type="match status" value="1"/>
</dbReference>
<dbReference type="PIRSF" id="PIRSF032064">
    <property type="entry name" value="UCP032064"/>
    <property type="match status" value="1"/>
</dbReference>
<sequence>MKKIKSVAEAATYASNRAFRRYGFSQREIVARWADIVGPALADCSLPERLTFPRDEKRGGSLYIRVQGSMAPELQHFEPMVIERINSYYGYPAVERLVYRHGPVPLRRRKTRRPAPQLTDSQKKQLTTRLQAVTNPELSQALYRLGSEVVSSERPEKTKTRRRFTRRGKGSYKAE</sequence>
<evidence type="ECO:0000313" key="2">
    <source>
        <dbReference type="EMBL" id="VAW07469.1"/>
    </source>
</evidence>
<evidence type="ECO:0008006" key="3">
    <source>
        <dbReference type="Google" id="ProtNLM"/>
    </source>
</evidence>
<accession>A0A3B0T561</accession>